<evidence type="ECO:0000256" key="5">
    <source>
        <dbReference type="ARBA" id="ARBA00048117"/>
    </source>
</evidence>
<dbReference type="InterPro" id="IPR017860">
    <property type="entry name" value="Peptidase_M22_CS"/>
</dbReference>
<dbReference type="Proteomes" id="UP000033947">
    <property type="component" value="Unassembled WGS sequence"/>
</dbReference>
<comment type="subcellular location">
    <subcellularLocation>
        <location evidence="6">Cytoplasm</location>
    </subcellularLocation>
</comment>
<dbReference type="AlphaFoldDB" id="A0A0G0YR43"/>
<dbReference type="EMBL" id="LCBB01000009">
    <property type="protein sequence ID" value="KKS02868.1"/>
    <property type="molecule type" value="Genomic_DNA"/>
</dbReference>
<comment type="catalytic activity">
    <reaction evidence="5 6">
        <text>L-threonylcarbamoyladenylate + adenosine(37) in tRNA = N(6)-L-threonylcarbamoyladenosine(37) in tRNA + AMP + H(+)</text>
        <dbReference type="Rhea" id="RHEA:37059"/>
        <dbReference type="Rhea" id="RHEA-COMP:10162"/>
        <dbReference type="Rhea" id="RHEA-COMP:10163"/>
        <dbReference type="ChEBI" id="CHEBI:15378"/>
        <dbReference type="ChEBI" id="CHEBI:73682"/>
        <dbReference type="ChEBI" id="CHEBI:74411"/>
        <dbReference type="ChEBI" id="CHEBI:74418"/>
        <dbReference type="ChEBI" id="CHEBI:456215"/>
        <dbReference type="EC" id="2.3.1.234"/>
    </reaction>
</comment>
<evidence type="ECO:0000256" key="2">
    <source>
        <dbReference type="ARBA" id="ARBA00022694"/>
    </source>
</evidence>
<dbReference type="PANTHER" id="PTHR11735:SF6">
    <property type="entry name" value="TRNA N6-ADENOSINE THREONYLCARBAMOYLTRANSFERASE, MITOCHONDRIAL"/>
    <property type="match status" value="1"/>
</dbReference>
<keyword evidence="4 6" id="KW-0012">Acyltransferase</keyword>
<dbReference type="InterPro" id="IPR000905">
    <property type="entry name" value="Gcp-like_dom"/>
</dbReference>
<accession>A0A0G0YR43</accession>
<dbReference type="CDD" id="cd24133">
    <property type="entry name" value="ASKHA_NBD_TsaD_bac"/>
    <property type="match status" value="1"/>
</dbReference>
<keyword evidence="3 6" id="KW-0479">Metal-binding</keyword>
<feature type="binding site" evidence="6">
    <location>
        <position position="124"/>
    </location>
    <ligand>
        <name>Fe cation</name>
        <dbReference type="ChEBI" id="CHEBI:24875"/>
    </ligand>
</feature>
<dbReference type="GO" id="GO:0005506">
    <property type="term" value="F:iron ion binding"/>
    <property type="evidence" value="ECO:0007669"/>
    <property type="project" value="UniProtKB-UniRule"/>
</dbReference>
<dbReference type="PROSITE" id="PS01016">
    <property type="entry name" value="GLYCOPROTEASE"/>
    <property type="match status" value="1"/>
</dbReference>
<dbReference type="NCBIfam" id="TIGR00329">
    <property type="entry name" value="gcp_kae1"/>
    <property type="match status" value="1"/>
</dbReference>
<comment type="caution">
    <text evidence="6">Lacks conserved residue(s) required for the propagation of feature annotation.</text>
</comment>
<comment type="similarity">
    <text evidence="6">Belongs to the KAE1 / TsaD family.</text>
</comment>
<name>A0A0G0YR43_UNCKA</name>
<evidence type="ECO:0000313" key="9">
    <source>
        <dbReference type="Proteomes" id="UP000033947"/>
    </source>
</evidence>
<feature type="binding site" evidence="6">
    <location>
        <position position="120"/>
    </location>
    <ligand>
        <name>Fe cation</name>
        <dbReference type="ChEBI" id="CHEBI:24875"/>
    </ligand>
</feature>
<feature type="binding site" evidence="6">
    <location>
        <position position="310"/>
    </location>
    <ligand>
        <name>Fe cation</name>
        <dbReference type="ChEBI" id="CHEBI:24875"/>
    </ligand>
</feature>
<dbReference type="SUPFAM" id="SSF53067">
    <property type="entry name" value="Actin-like ATPase domain"/>
    <property type="match status" value="1"/>
</dbReference>
<dbReference type="InterPro" id="IPR017861">
    <property type="entry name" value="KAE1/TsaD"/>
</dbReference>
<evidence type="ECO:0000256" key="4">
    <source>
        <dbReference type="ARBA" id="ARBA00023315"/>
    </source>
</evidence>
<dbReference type="HAMAP" id="MF_01445">
    <property type="entry name" value="TsaD"/>
    <property type="match status" value="1"/>
</dbReference>
<reference evidence="8 9" key="1">
    <citation type="journal article" date="2015" name="Nature">
        <title>rRNA introns, odd ribosomes, and small enigmatic genomes across a large radiation of phyla.</title>
        <authorList>
            <person name="Brown C.T."/>
            <person name="Hug L.A."/>
            <person name="Thomas B.C."/>
            <person name="Sharon I."/>
            <person name="Castelle C.J."/>
            <person name="Singh A."/>
            <person name="Wilkins M.J."/>
            <person name="Williams K.H."/>
            <person name="Banfield J.F."/>
        </authorList>
    </citation>
    <scope>NUCLEOTIDE SEQUENCE [LARGE SCALE GENOMIC DNA]</scope>
</reference>
<evidence type="ECO:0000256" key="6">
    <source>
        <dbReference type="HAMAP-Rule" id="MF_01445"/>
    </source>
</evidence>
<evidence type="ECO:0000256" key="3">
    <source>
        <dbReference type="ARBA" id="ARBA00022723"/>
    </source>
</evidence>
<dbReference type="Gene3D" id="3.30.420.40">
    <property type="match status" value="2"/>
</dbReference>
<dbReference type="PATRIC" id="fig|1619123.3.peg.608"/>
<dbReference type="Pfam" id="PF00814">
    <property type="entry name" value="TsaD"/>
    <property type="match status" value="1"/>
</dbReference>
<keyword evidence="2 6" id="KW-0819">tRNA processing</keyword>
<feature type="binding site" evidence="6">
    <location>
        <begin position="144"/>
        <end position="148"/>
    </location>
    <ligand>
        <name>substrate</name>
    </ligand>
</feature>
<evidence type="ECO:0000313" key="8">
    <source>
        <dbReference type="EMBL" id="KKS02868.1"/>
    </source>
</evidence>
<comment type="cofactor">
    <cofactor evidence="6">
        <name>Fe(2+)</name>
        <dbReference type="ChEBI" id="CHEBI:29033"/>
    </cofactor>
    <text evidence="6">Binds 1 Fe(2+) ion per subunit.</text>
</comment>
<dbReference type="PANTHER" id="PTHR11735">
    <property type="entry name" value="TRNA N6-ADENOSINE THREONYLCARBAMOYLTRANSFERASE"/>
    <property type="match status" value="1"/>
</dbReference>
<keyword evidence="1 6" id="KW-0808">Transferase</keyword>
<dbReference type="EC" id="2.3.1.234" evidence="6"/>
<dbReference type="GO" id="GO:0061711">
    <property type="term" value="F:tRNA N(6)-L-threonylcarbamoyladenine synthase activity"/>
    <property type="evidence" value="ECO:0007669"/>
    <property type="project" value="UniProtKB-EC"/>
</dbReference>
<dbReference type="NCBIfam" id="TIGR03723">
    <property type="entry name" value="T6A_TsaD_YgjD"/>
    <property type="match status" value="1"/>
</dbReference>
<sequence>MKILAIESSCDETACAVVEDGVKELVSVVASSKDFHEKTGGVVPEVASRKQLEFIFPVLERTIEDYCEKTGCSGKEQAIASIDALAVTVGPGLIGSLVVGVTAAKTLSMAWKKPLIPVNHLVGHIYANFTGNPSGITFPAVCLLVSGGHTDLVLMKGHGDLVYLGGTMDDAAGECFDKVARMMGISRYLGGALLSKKALECKEQGVAKLFPRPMLDQDNYDFSFSGLKTAVKRYLDSGEREVPCTAREFEEAVVDVLTAKTMKAVNNFGVKSLLVGGGVSANSRLRKSLKKETEKAGVSLFIPEPRLCTDNAVYIASAAYFNNVTKALNEIKAEPSLNIMGLV</sequence>
<comment type="caution">
    <text evidence="8">The sequence shown here is derived from an EMBL/GenBank/DDBJ whole genome shotgun (WGS) entry which is preliminary data.</text>
</comment>
<dbReference type="PRINTS" id="PR00789">
    <property type="entry name" value="OSIALOPTASE"/>
</dbReference>
<evidence type="ECO:0000259" key="7">
    <source>
        <dbReference type="Pfam" id="PF00814"/>
    </source>
</evidence>
<evidence type="ECO:0000256" key="1">
    <source>
        <dbReference type="ARBA" id="ARBA00022679"/>
    </source>
</evidence>
<protein>
    <recommendedName>
        <fullName evidence="6">tRNA N6-adenosine threonylcarbamoyltransferase</fullName>
        <ecNumber evidence="6">2.3.1.234</ecNumber>
    </recommendedName>
    <alternativeName>
        <fullName evidence="6">N6-L-threonylcarbamoyladenine synthase</fullName>
        <shortName evidence="6">t(6)A synthase</shortName>
    </alternativeName>
    <alternativeName>
        <fullName evidence="6">t(6)A37 threonylcarbamoyladenosine biosynthesis protein TsaD</fullName>
    </alternativeName>
    <alternativeName>
        <fullName evidence="6">tRNA threonylcarbamoyladenosine biosynthesis protein TsaD</fullName>
    </alternativeName>
</protein>
<dbReference type="InterPro" id="IPR043129">
    <property type="entry name" value="ATPase_NBD"/>
</dbReference>
<dbReference type="InterPro" id="IPR022450">
    <property type="entry name" value="TsaD"/>
</dbReference>
<gene>
    <name evidence="6" type="primary">tsaD</name>
    <name evidence="8" type="ORF">UU55_C0009G0005</name>
</gene>
<feature type="binding site" evidence="6">
    <location>
        <position position="177"/>
    </location>
    <ligand>
        <name>substrate</name>
    </ligand>
</feature>
<comment type="function">
    <text evidence="6">Required for the formation of a threonylcarbamoyl group on adenosine at position 37 (t(6)A37) in tRNAs that read codons beginning with adenine. Is involved in the transfer of the threonylcarbamoyl moiety of threonylcarbamoyl-AMP (TC-AMP) to the N6 group of A37, together with TsaE and TsaB. TsaD likely plays a direct catalytic role in this reaction.</text>
</comment>
<organism evidence="8 9">
    <name type="scientific">candidate division WWE3 bacterium GW2011_GWC2_41_23</name>
    <dbReference type="NCBI Taxonomy" id="1619123"/>
    <lineage>
        <taxon>Bacteria</taxon>
        <taxon>Katanobacteria</taxon>
    </lineage>
</organism>
<feature type="domain" description="Gcp-like" evidence="7">
    <location>
        <begin position="26"/>
        <end position="316"/>
    </location>
</feature>
<dbReference type="GO" id="GO:0002949">
    <property type="term" value="P:tRNA threonylcarbamoyladenosine modification"/>
    <property type="evidence" value="ECO:0007669"/>
    <property type="project" value="UniProtKB-UniRule"/>
</dbReference>
<keyword evidence="6" id="KW-0963">Cytoplasm</keyword>
<feature type="binding site" evidence="6">
    <location>
        <position position="282"/>
    </location>
    <ligand>
        <name>substrate</name>
    </ligand>
</feature>
<keyword evidence="6" id="KW-0408">Iron</keyword>
<feature type="binding site" evidence="6">
    <location>
        <position position="191"/>
    </location>
    <ligand>
        <name>substrate</name>
    </ligand>
</feature>
<proteinExistence type="inferred from homology"/>
<dbReference type="GO" id="GO:0005737">
    <property type="term" value="C:cytoplasm"/>
    <property type="evidence" value="ECO:0007669"/>
    <property type="project" value="UniProtKB-SubCell"/>
</dbReference>